<sequence>MMFQLHLVHLFSDMNHETAILLVRLFVYWQFHISMIPIGDSRNIAAAAEVTDWLLEGLPSVLPKGVELQNS</sequence>
<organism evidence="1">
    <name type="scientific">Arundo donax</name>
    <name type="common">Giant reed</name>
    <name type="synonym">Donax arundinaceus</name>
    <dbReference type="NCBI Taxonomy" id="35708"/>
    <lineage>
        <taxon>Eukaryota</taxon>
        <taxon>Viridiplantae</taxon>
        <taxon>Streptophyta</taxon>
        <taxon>Embryophyta</taxon>
        <taxon>Tracheophyta</taxon>
        <taxon>Spermatophyta</taxon>
        <taxon>Magnoliopsida</taxon>
        <taxon>Liliopsida</taxon>
        <taxon>Poales</taxon>
        <taxon>Poaceae</taxon>
        <taxon>PACMAD clade</taxon>
        <taxon>Arundinoideae</taxon>
        <taxon>Arundineae</taxon>
        <taxon>Arundo</taxon>
    </lineage>
</organism>
<accession>A0A0A9GN12</accession>
<name>A0A0A9GN12_ARUDO</name>
<protein>
    <submittedName>
        <fullName evidence="1">Uncharacterized protein</fullName>
    </submittedName>
</protein>
<evidence type="ECO:0000313" key="1">
    <source>
        <dbReference type="EMBL" id="JAE25882.1"/>
    </source>
</evidence>
<proteinExistence type="predicted"/>
<dbReference type="EMBL" id="GBRH01172014">
    <property type="protein sequence ID" value="JAE25882.1"/>
    <property type="molecule type" value="Transcribed_RNA"/>
</dbReference>
<dbReference type="AlphaFoldDB" id="A0A0A9GN12"/>
<reference evidence="1" key="1">
    <citation type="submission" date="2014-09" db="EMBL/GenBank/DDBJ databases">
        <authorList>
            <person name="Magalhaes I.L.F."/>
            <person name="Oliveira U."/>
            <person name="Santos F.R."/>
            <person name="Vidigal T.H.D.A."/>
            <person name="Brescovit A.D."/>
            <person name="Santos A.J."/>
        </authorList>
    </citation>
    <scope>NUCLEOTIDE SEQUENCE</scope>
    <source>
        <tissue evidence="1">Shoot tissue taken approximately 20 cm above the soil surface</tissue>
    </source>
</reference>
<reference evidence="1" key="2">
    <citation type="journal article" date="2015" name="Data Brief">
        <title>Shoot transcriptome of the giant reed, Arundo donax.</title>
        <authorList>
            <person name="Barrero R.A."/>
            <person name="Guerrero F.D."/>
            <person name="Moolhuijzen P."/>
            <person name="Goolsby J.A."/>
            <person name="Tidwell J."/>
            <person name="Bellgard S.E."/>
            <person name="Bellgard M.I."/>
        </authorList>
    </citation>
    <scope>NUCLEOTIDE SEQUENCE</scope>
    <source>
        <tissue evidence="1">Shoot tissue taken approximately 20 cm above the soil surface</tissue>
    </source>
</reference>